<dbReference type="RefSeq" id="WP_413277203.1">
    <property type="nucleotide sequence ID" value="NZ_JBHFNT010000073.1"/>
</dbReference>
<dbReference type="InterPro" id="IPR015277">
    <property type="entry name" value="Restrct_endonuc_II_AvaI/BsoBI"/>
</dbReference>
<dbReference type="EMBL" id="JBHFNT010000073">
    <property type="protein sequence ID" value="MFB2834772.1"/>
    <property type="molecule type" value="Genomic_DNA"/>
</dbReference>
<dbReference type="GO" id="GO:0004519">
    <property type="term" value="F:endonuclease activity"/>
    <property type="evidence" value="ECO:0007669"/>
    <property type="project" value="UniProtKB-KW"/>
</dbReference>
<dbReference type="InterPro" id="IPR011335">
    <property type="entry name" value="Restrct_endonuc-II-like"/>
</dbReference>
<sequence>MAGEIWNQLEKGILSNAANLNQENQVASISRWLYGL</sequence>
<organism evidence="1 2">
    <name type="scientific">Floridaenema evergladense BLCC-F167</name>
    <dbReference type="NCBI Taxonomy" id="3153639"/>
    <lineage>
        <taxon>Bacteria</taxon>
        <taxon>Bacillati</taxon>
        <taxon>Cyanobacteriota</taxon>
        <taxon>Cyanophyceae</taxon>
        <taxon>Oscillatoriophycideae</taxon>
        <taxon>Aerosakkonematales</taxon>
        <taxon>Aerosakkonemataceae</taxon>
        <taxon>Floridanema</taxon>
        <taxon>Floridanema evergladense</taxon>
    </lineage>
</organism>
<evidence type="ECO:0000313" key="1">
    <source>
        <dbReference type="EMBL" id="MFB2834772.1"/>
    </source>
</evidence>
<evidence type="ECO:0000313" key="2">
    <source>
        <dbReference type="Proteomes" id="UP001576780"/>
    </source>
</evidence>
<accession>A0ABV4WI67</accession>
<gene>
    <name evidence="1" type="ORF">ACE1CA_09585</name>
</gene>
<dbReference type="Proteomes" id="UP001576780">
    <property type="component" value="Unassembled WGS sequence"/>
</dbReference>
<keyword evidence="1" id="KW-0378">Hydrolase</keyword>
<comment type="caution">
    <text evidence="1">The sequence shown here is derived from an EMBL/GenBank/DDBJ whole genome shotgun (WGS) entry which is preliminary data.</text>
</comment>
<dbReference type="SUPFAM" id="SSF52980">
    <property type="entry name" value="Restriction endonuclease-like"/>
    <property type="match status" value="1"/>
</dbReference>
<reference evidence="1 2" key="1">
    <citation type="submission" date="2024-09" db="EMBL/GenBank/DDBJ databases">
        <title>Floridaenema gen nov. (Aerosakkonemataceae, Aerosakkonematales ord. nov., Cyanobacteria) from benthic tropical and subtropical fresh waters, with the description of four new species.</title>
        <authorList>
            <person name="Moretto J.A."/>
            <person name="Berthold D.E."/>
            <person name="Lefler F.W."/>
            <person name="Huang I.-S."/>
            <person name="Laughinghouse H. IV."/>
        </authorList>
    </citation>
    <scope>NUCLEOTIDE SEQUENCE [LARGE SCALE GENOMIC DNA]</scope>
    <source>
        <strain evidence="1 2">BLCC-F167</strain>
    </source>
</reference>
<protein>
    <submittedName>
        <fullName evidence="1">AvaI/BsoBI family type II restriction endonuclease</fullName>
    </submittedName>
</protein>
<proteinExistence type="predicted"/>
<keyword evidence="1" id="KW-0255">Endonuclease</keyword>
<dbReference type="Gene3D" id="3.40.91.10">
    <property type="match status" value="1"/>
</dbReference>
<keyword evidence="1" id="KW-0540">Nuclease</keyword>
<dbReference type="Pfam" id="PF09194">
    <property type="entry name" value="Endonuc-BsobI"/>
    <property type="match status" value="1"/>
</dbReference>
<keyword evidence="2" id="KW-1185">Reference proteome</keyword>
<name>A0ABV4WI67_9CYAN</name>